<evidence type="ECO:0000256" key="5">
    <source>
        <dbReference type="ARBA" id="ARBA00022989"/>
    </source>
</evidence>
<evidence type="ECO:0000313" key="11">
    <source>
        <dbReference type="EMBL" id="EEF35463.1"/>
    </source>
</evidence>
<feature type="compositionally biased region" description="Polar residues" evidence="8">
    <location>
        <begin position="52"/>
        <end position="61"/>
    </location>
</feature>
<feature type="transmembrane region" description="Helical" evidence="9">
    <location>
        <begin position="365"/>
        <end position="388"/>
    </location>
</feature>
<dbReference type="GO" id="GO:0031090">
    <property type="term" value="C:organelle membrane"/>
    <property type="evidence" value="ECO:0007669"/>
    <property type="project" value="UniProtKB-ARBA"/>
</dbReference>
<keyword evidence="4" id="KW-0029">Amino-acid transport</keyword>
<dbReference type="InterPro" id="IPR013057">
    <property type="entry name" value="AA_transpt_TM"/>
</dbReference>
<protein>
    <submittedName>
        <fullName evidence="11">Amino acid transporter, putative</fullName>
    </submittedName>
</protein>
<sequence>MAVEISDKDKETTEFFLDGSDDNDGGDVEGNKIEIGGRSSSSNSTGSRHDGTFSSQQWPQSFRETTDSYTISMSPNFGFLGLAQSYRYSSLEKYSRSMLENDTKSPLLPDHENNYQQEDSDKVSSAARLSFSKGSFASSELPIPHGCSFTQTVFNSVNVMVGVGLLSTPSTMKQAGWASLIVLVAFAFVCCYTANLMRHCFESKEGIVTYPDIGEAAFGKYGRLAVSIILYTELYSYCVEFITLEGDNLSRLFPGTSLDLAGFHLDSMRFFGILTALVVLPTVWLRDLRVISYLSAGGVLATILIILCVLFLGTAGGVGFHHTSPVVKWSGIPFAIGVYGFCYSGHSVFPNIYQSMADKRNYTKAATICFMLCVLLYGSVAVMGFLMFGEDTLSQITLNMPRHAITSKVALWTTGLWDEYKIEVSGRLTETELSLPASKHNHTRHLALAFRNVIGLVMALIGSVLCLLVAVIMPSLCFLKIKGKRATRTQIVLSSTIAASGVICAIIGAYSSLSEIVKQY</sequence>
<evidence type="ECO:0000256" key="4">
    <source>
        <dbReference type="ARBA" id="ARBA00022970"/>
    </source>
</evidence>
<accession>B9SLP1</accession>
<feature type="region of interest" description="Disordered" evidence="8">
    <location>
        <begin position="1"/>
        <end position="61"/>
    </location>
</feature>
<keyword evidence="2" id="KW-0813">Transport</keyword>
<feature type="transmembrane region" description="Helical" evidence="9">
    <location>
        <begin position="267"/>
        <end position="285"/>
    </location>
</feature>
<dbReference type="PANTHER" id="PTHR22950">
    <property type="entry name" value="AMINO ACID TRANSPORTER"/>
    <property type="match status" value="1"/>
</dbReference>
<evidence type="ECO:0000256" key="8">
    <source>
        <dbReference type="SAM" id="MobiDB-lite"/>
    </source>
</evidence>
<dbReference type="FunFam" id="1.20.1740.10:FF:000047">
    <property type="entry name" value="Amino acid transporter AVT1A"/>
    <property type="match status" value="1"/>
</dbReference>
<dbReference type="GO" id="GO:0016020">
    <property type="term" value="C:membrane"/>
    <property type="evidence" value="ECO:0000318"/>
    <property type="project" value="GO_Central"/>
</dbReference>
<dbReference type="GO" id="GO:0015171">
    <property type="term" value="F:amino acid transmembrane transporter activity"/>
    <property type="evidence" value="ECO:0000318"/>
    <property type="project" value="GO_Central"/>
</dbReference>
<evidence type="ECO:0000256" key="7">
    <source>
        <dbReference type="ARBA" id="ARBA00049662"/>
    </source>
</evidence>
<dbReference type="Gene3D" id="1.20.1740.10">
    <property type="entry name" value="Amino acid/polyamine transporter I"/>
    <property type="match status" value="1"/>
</dbReference>
<keyword evidence="6 9" id="KW-0472">Membrane</keyword>
<feature type="domain" description="Amino acid transporter transmembrane" evidence="10">
    <location>
        <begin position="146"/>
        <end position="406"/>
    </location>
</feature>
<evidence type="ECO:0000256" key="6">
    <source>
        <dbReference type="ARBA" id="ARBA00023136"/>
    </source>
</evidence>
<dbReference type="EMBL" id="EQ974020">
    <property type="protein sequence ID" value="EEF35463.1"/>
    <property type="molecule type" value="Genomic_DNA"/>
</dbReference>
<evidence type="ECO:0000256" key="9">
    <source>
        <dbReference type="SAM" id="Phobius"/>
    </source>
</evidence>
<organism evidence="11 12">
    <name type="scientific">Ricinus communis</name>
    <name type="common">Castor bean</name>
    <dbReference type="NCBI Taxonomy" id="3988"/>
    <lineage>
        <taxon>Eukaryota</taxon>
        <taxon>Viridiplantae</taxon>
        <taxon>Streptophyta</taxon>
        <taxon>Embryophyta</taxon>
        <taxon>Tracheophyta</taxon>
        <taxon>Spermatophyta</taxon>
        <taxon>Magnoliopsida</taxon>
        <taxon>eudicotyledons</taxon>
        <taxon>Gunneridae</taxon>
        <taxon>Pentapetalae</taxon>
        <taxon>rosids</taxon>
        <taxon>fabids</taxon>
        <taxon>Malpighiales</taxon>
        <taxon>Euphorbiaceae</taxon>
        <taxon>Acalyphoideae</taxon>
        <taxon>Acalypheae</taxon>
        <taxon>Ricinus</taxon>
    </lineage>
</organism>
<feature type="transmembrane region" description="Helical" evidence="9">
    <location>
        <begin position="332"/>
        <end position="353"/>
    </location>
</feature>
<gene>
    <name evidence="11" type="ORF">RCOM_0501150</name>
</gene>
<evidence type="ECO:0000259" key="10">
    <source>
        <dbReference type="Pfam" id="PF01490"/>
    </source>
</evidence>
<dbReference type="InParanoid" id="B9SLP1"/>
<evidence type="ECO:0000256" key="1">
    <source>
        <dbReference type="ARBA" id="ARBA00004141"/>
    </source>
</evidence>
<keyword evidence="3 9" id="KW-0812">Transmembrane</keyword>
<feature type="transmembrane region" description="Helical" evidence="9">
    <location>
        <begin position="297"/>
        <end position="320"/>
    </location>
</feature>
<dbReference type="Pfam" id="PF01490">
    <property type="entry name" value="Aa_trans"/>
    <property type="match status" value="1"/>
</dbReference>
<feature type="transmembrane region" description="Helical" evidence="9">
    <location>
        <begin position="491"/>
        <end position="513"/>
    </location>
</feature>
<reference evidence="12" key="1">
    <citation type="journal article" date="2010" name="Nat. Biotechnol.">
        <title>Draft genome sequence of the oilseed species Ricinus communis.</title>
        <authorList>
            <person name="Chan A.P."/>
            <person name="Crabtree J."/>
            <person name="Zhao Q."/>
            <person name="Lorenzi H."/>
            <person name="Orvis J."/>
            <person name="Puiu D."/>
            <person name="Melake-Berhan A."/>
            <person name="Jones K.M."/>
            <person name="Redman J."/>
            <person name="Chen G."/>
            <person name="Cahoon E.B."/>
            <person name="Gedil M."/>
            <person name="Stanke M."/>
            <person name="Haas B.J."/>
            <person name="Wortman J.R."/>
            <person name="Fraser-Liggett C.M."/>
            <person name="Ravel J."/>
            <person name="Rabinowicz P.D."/>
        </authorList>
    </citation>
    <scope>NUCLEOTIDE SEQUENCE [LARGE SCALE GENOMIC DNA]</scope>
    <source>
        <strain evidence="12">cv. Hale</strain>
    </source>
</reference>
<dbReference type="AlphaFoldDB" id="B9SLP1"/>
<keyword evidence="5 9" id="KW-1133">Transmembrane helix</keyword>
<dbReference type="Proteomes" id="UP000008311">
    <property type="component" value="Unassembled WGS sequence"/>
</dbReference>
<dbReference type="FunCoup" id="B9SLP1">
    <property type="interactions" value="126"/>
</dbReference>
<comment type="subcellular location">
    <subcellularLocation>
        <location evidence="1">Membrane</location>
        <topology evidence="1">Multi-pass membrane protein</topology>
    </subcellularLocation>
</comment>
<dbReference type="GO" id="GO:0003333">
    <property type="term" value="P:amino acid transmembrane transport"/>
    <property type="evidence" value="ECO:0000318"/>
    <property type="project" value="GO_Central"/>
</dbReference>
<name>B9SLP1_RICCO</name>
<feature type="transmembrane region" description="Helical" evidence="9">
    <location>
        <begin position="453"/>
        <end position="479"/>
    </location>
</feature>
<evidence type="ECO:0000256" key="2">
    <source>
        <dbReference type="ARBA" id="ARBA00022448"/>
    </source>
</evidence>
<dbReference type="PANTHER" id="PTHR22950:SF701">
    <property type="entry name" value="AMINO ACID TRANSPORTER AVT1A-LIKE"/>
    <property type="match status" value="1"/>
</dbReference>
<evidence type="ECO:0000256" key="3">
    <source>
        <dbReference type="ARBA" id="ARBA00022692"/>
    </source>
</evidence>
<feature type="compositionally biased region" description="Basic and acidic residues" evidence="8">
    <location>
        <begin position="1"/>
        <end position="13"/>
    </location>
</feature>
<dbReference type="eggNOG" id="KOG1303">
    <property type="taxonomic scope" value="Eukaryota"/>
</dbReference>
<comment type="similarity">
    <text evidence="7">Belongs to the amino acid/polyamine transporter 2 family. Amino acid/auxin permease (AAAP) (TC 2.A.18.5) subfamily.</text>
</comment>
<feature type="transmembrane region" description="Helical" evidence="9">
    <location>
        <begin position="175"/>
        <end position="195"/>
    </location>
</feature>
<feature type="compositionally biased region" description="Low complexity" evidence="8">
    <location>
        <begin position="36"/>
        <end position="46"/>
    </location>
</feature>
<evidence type="ECO:0000313" key="12">
    <source>
        <dbReference type="Proteomes" id="UP000008311"/>
    </source>
</evidence>
<proteinExistence type="inferred from homology"/>
<keyword evidence="12" id="KW-1185">Reference proteome</keyword>